<sequence>MIYLRTQHPAAAGSSSKQTRYALARVQTRPLSPHPPPPTPTPTSTPTPTPTLSSPPSPLRPHPFPFESLFNGVDARKEDSRVGHSTRDNNSSFVVG</sequence>
<feature type="compositionally biased region" description="Pro residues" evidence="1">
    <location>
        <begin position="32"/>
        <end position="64"/>
    </location>
</feature>
<organism evidence="2 3">
    <name type="scientific">Vespula vulgaris</name>
    <name type="common">Yellow jacket</name>
    <name type="synonym">Wasp</name>
    <dbReference type="NCBI Taxonomy" id="7454"/>
    <lineage>
        <taxon>Eukaryota</taxon>
        <taxon>Metazoa</taxon>
        <taxon>Ecdysozoa</taxon>
        <taxon>Arthropoda</taxon>
        <taxon>Hexapoda</taxon>
        <taxon>Insecta</taxon>
        <taxon>Pterygota</taxon>
        <taxon>Neoptera</taxon>
        <taxon>Endopterygota</taxon>
        <taxon>Hymenoptera</taxon>
        <taxon>Apocrita</taxon>
        <taxon>Aculeata</taxon>
        <taxon>Vespoidea</taxon>
        <taxon>Vespidae</taxon>
        <taxon>Vespinae</taxon>
        <taxon>Vespula</taxon>
    </lineage>
</organism>
<proteinExistence type="predicted"/>
<evidence type="ECO:0000256" key="1">
    <source>
        <dbReference type="SAM" id="MobiDB-lite"/>
    </source>
</evidence>
<accession>A0A834N7A0</accession>
<evidence type="ECO:0000313" key="3">
    <source>
        <dbReference type="Proteomes" id="UP000614350"/>
    </source>
</evidence>
<comment type="caution">
    <text evidence="2">The sequence shown here is derived from an EMBL/GenBank/DDBJ whole genome shotgun (WGS) entry which is preliminary data.</text>
</comment>
<gene>
    <name evidence="2" type="ORF">HZH66_006764</name>
</gene>
<feature type="compositionally biased region" description="Basic and acidic residues" evidence="1">
    <location>
        <begin position="74"/>
        <end position="87"/>
    </location>
</feature>
<protein>
    <submittedName>
        <fullName evidence="2">Uncharacterized protein</fullName>
    </submittedName>
</protein>
<name>A0A834N7A0_VESVU</name>
<dbReference type="EMBL" id="JACSEA010000006">
    <property type="protein sequence ID" value="KAF7398867.1"/>
    <property type="molecule type" value="Genomic_DNA"/>
</dbReference>
<feature type="region of interest" description="Disordered" evidence="1">
    <location>
        <begin position="1"/>
        <end position="96"/>
    </location>
</feature>
<dbReference type="Proteomes" id="UP000614350">
    <property type="component" value="Unassembled WGS sequence"/>
</dbReference>
<keyword evidence="3" id="KW-1185">Reference proteome</keyword>
<reference evidence="2" key="1">
    <citation type="journal article" date="2020" name="G3 (Bethesda)">
        <title>High-Quality Assemblies for Three Invasive Social Wasps from the &lt;i&gt;Vespula&lt;/i&gt; Genus.</title>
        <authorList>
            <person name="Harrop T.W.R."/>
            <person name="Guhlin J."/>
            <person name="McLaughlin G.M."/>
            <person name="Permina E."/>
            <person name="Stockwell P."/>
            <person name="Gilligan J."/>
            <person name="Le Lec M.F."/>
            <person name="Gruber M.A.M."/>
            <person name="Quinn O."/>
            <person name="Lovegrove M."/>
            <person name="Duncan E.J."/>
            <person name="Remnant E.J."/>
            <person name="Van Eeckhoven J."/>
            <person name="Graham B."/>
            <person name="Knapp R.A."/>
            <person name="Langford K.W."/>
            <person name="Kronenberg Z."/>
            <person name="Press M.O."/>
            <person name="Eacker S.M."/>
            <person name="Wilson-Rankin E.E."/>
            <person name="Purcell J."/>
            <person name="Lester P.J."/>
            <person name="Dearden P.K."/>
        </authorList>
    </citation>
    <scope>NUCLEOTIDE SEQUENCE</scope>
    <source>
        <strain evidence="2">Marl-1</strain>
    </source>
</reference>
<evidence type="ECO:0000313" key="2">
    <source>
        <dbReference type="EMBL" id="KAF7398867.1"/>
    </source>
</evidence>
<dbReference type="AlphaFoldDB" id="A0A834N7A0"/>